<name>A0AAJ2NJZ4_ALKPS</name>
<protein>
    <submittedName>
        <fullName evidence="1">HK97 gp10 family phage protein</fullName>
    </submittedName>
</protein>
<dbReference type="InterPro" id="IPR010064">
    <property type="entry name" value="HK97-gp10_tail"/>
</dbReference>
<comment type="caution">
    <text evidence="1">The sequence shown here is derived from an EMBL/GenBank/DDBJ whole genome shotgun (WGS) entry which is preliminary data.</text>
</comment>
<dbReference type="AlphaFoldDB" id="A0AAJ2NJZ4"/>
<dbReference type="RefSeq" id="WP_075684145.1">
    <property type="nucleotide sequence ID" value="NZ_CP144224.1"/>
</dbReference>
<proteinExistence type="predicted"/>
<sequence length="105" mass="11622">MKFQSNKKAVLEALTGAEKRTLTAIGEFMESETKVRAPVDTGNLRDSVGYRVNEADKTVSYGTNTEYALWVEKGTSKKTAQPFITPAKDENASRITSLVTEMMKI</sequence>
<evidence type="ECO:0000313" key="2">
    <source>
        <dbReference type="Proteomes" id="UP001285636"/>
    </source>
</evidence>
<evidence type="ECO:0000313" key="1">
    <source>
        <dbReference type="EMBL" id="MDV2883834.1"/>
    </source>
</evidence>
<reference evidence="1" key="1">
    <citation type="submission" date="2023-10" db="EMBL/GenBank/DDBJ databases">
        <title>Screening of Alkalihalophilus pseudofirmusBZ-TG-HK211 and Its Alleviation of Salt Stress on Rapeseed Growth.</title>
        <authorList>
            <person name="Zhao B."/>
            <person name="Guo T."/>
        </authorList>
    </citation>
    <scope>NUCLEOTIDE SEQUENCE</scope>
    <source>
        <strain evidence="1">BZ-TG-HK211</strain>
    </source>
</reference>
<dbReference type="NCBIfam" id="TIGR01725">
    <property type="entry name" value="phge_HK97_gp10"/>
    <property type="match status" value="1"/>
</dbReference>
<dbReference type="Proteomes" id="UP001285636">
    <property type="component" value="Unassembled WGS sequence"/>
</dbReference>
<dbReference type="EMBL" id="JAWJAY010000001">
    <property type="protein sequence ID" value="MDV2883834.1"/>
    <property type="molecule type" value="Genomic_DNA"/>
</dbReference>
<organism evidence="1 2">
    <name type="scientific">Alkalihalophilus pseudofirmus</name>
    <name type="common">Bacillus pseudofirmus</name>
    <dbReference type="NCBI Taxonomy" id="79885"/>
    <lineage>
        <taxon>Bacteria</taxon>
        <taxon>Bacillati</taxon>
        <taxon>Bacillota</taxon>
        <taxon>Bacilli</taxon>
        <taxon>Bacillales</taxon>
        <taxon>Bacillaceae</taxon>
        <taxon>Alkalihalophilus</taxon>
    </lineage>
</organism>
<accession>A0AAJ2NJZ4</accession>
<gene>
    <name evidence="1" type="ORF">RYX45_01480</name>
</gene>
<dbReference type="Pfam" id="PF04883">
    <property type="entry name" value="HK97-gp10_like"/>
    <property type="match status" value="1"/>
</dbReference>